<evidence type="ECO:0000313" key="4">
    <source>
        <dbReference type="Proteomes" id="UP000018227"/>
    </source>
</evidence>
<evidence type="ECO:0000256" key="2">
    <source>
        <dbReference type="SAM" id="SignalP"/>
    </source>
</evidence>
<feature type="compositionally biased region" description="Polar residues" evidence="1">
    <location>
        <begin position="35"/>
        <end position="44"/>
    </location>
</feature>
<organism evidence="3 4">
    <name type="scientific">Catonella morbi ATCC 51271</name>
    <dbReference type="NCBI Taxonomy" id="592026"/>
    <lineage>
        <taxon>Bacteria</taxon>
        <taxon>Bacillati</taxon>
        <taxon>Bacillota</taxon>
        <taxon>Clostridia</taxon>
        <taxon>Lachnospirales</taxon>
        <taxon>Lachnospiraceae</taxon>
        <taxon>Catonella</taxon>
    </lineage>
</organism>
<name>V2XLR7_9FIRM</name>
<dbReference type="Proteomes" id="UP000018227">
    <property type="component" value="Unassembled WGS sequence"/>
</dbReference>
<dbReference type="AlphaFoldDB" id="V2XLR7"/>
<reference evidence="3 4" key="1">
    <citation type="submission" date="2013-06" db="EMBL/GenBank/DDBJ databases">
        <authorList>
            <person name="Weinstock G."/>
            <person name="Sodergren E."/>
            <person name="Clifton S."/>
            <person name="Fulton L."/>
            <person name="Fulton B."/>
            <person name="Courtney L."/>
            <person name="Fronick C."/>
            <person name="Harrison M."/>
            <person name="Strong C."/>
            <person name="Farmer C."/>
            <person name="Delahaunty K."/>
            <person name="Markovic C."/>
            <person name="Hall O."/>
            <person name="Minx P."/>
            <person name="Tomlinson C."/>
            <person name="Mitreva M."/>
            <person name="Nelson J."/>
            <person name="Hou S."/>
            <person name="Wollam A."/>
            <person name="Pepin K.H."/>
            <person name="Johnson M."/>
            <person name="Bhonagiri V."/>
            <person name="Nash W.E."/>
            <person name="Warren W."/>
            <person name="Chinwalla A."/>
            <person name="Mardis E.R."/>
            <person name="Wilson R.K."/>
        </authorList>
    </citation>
    <scope>NUCLEOTIDE SEQUENCE [LARGE SCALE GENOMIC DNA]</scope>
    <source>
        <strain evidence="3 4">ATCC 51271</strain>
    </source>
</reference>
<gene>
    <name evidence="3" type="ORF">GCWU0000282_001962</name>
</gene>
<keyword evidence="2" id="KW-0732">Signal</keyword>
<accession>V2XLR7</accession>
<comment type="caution">
    <text evidence="3">The sequence shown here is derived from an EMBL/GenBank/DDBJ whole genome shotgun (WGS) entry which is preliminary data.</text>
</comment>
<sequence>MKKSMLAIAVMVALVFNACGIQSKKDDRPIKSEKAVNTSQNTATESEKPEETNSSGKKTKEVYNCCGFITDTGVTVKLGGTKGRGLIGMVKLLDNAKQDKTVNGYDFKVLSTAEELGEKLLGGELDMIILPVKAGAKLYGEKDSRVRMLVTGEIDISEKQKKSDNKKKRIITGAFTTEDYIRENKNAVDAFLGDYRYSAVWITNKENIEEAVKLIEEYDAAKADNVDKVVSSGEKACLIGEKMKSVTEDYLLTAKKKGKKAKAKLPKDEFYYIKETK</sequence>
<evidence type="ECO:0000256" key="1">
    <source>
        <dbReference type="SAM" id="MobiDB-lite"/>
    </source>
</evidence>
<proteinExistence type="predicted"/>
<dbReference type="HOGENOM" id="CLU_1003591_0_0_9"/>
<feature type="signal peptide" evidence="2">
    <location>
        <begin position="1"/>
        <end position="18"/>
    </location>
</feature>
<dbReference type="RefSeq" id="WP_023354831.1">
    <property type="nucleotide sequence ID" value="NZ_KI535368.1"/>
</dbReference>
<feature type="chain" id="PRO_5039360472" description="SsuA/THI5-like domain-containing protein" evidence="2">
    <location>
        <begin position="19"/>
        <end position="277"/>
    </location>
</feature>
<dbReference type="Gene3D" id="3.40.190.10">
    <property type="entry name" value="Periplasmic binding protein-like II"/>
    <property type="match status" value="1"/>
</dbReference>
<dbReference type="OrthoDB" id="9814375at2"/>
<feature type="region of interest" description="Disordered" evidence="1">
    <location>
        <begin position="30"/>
        <end position="57"/>
    </location>
</feature>
<evidence type="ECO:0008006" key="5">
    <source>
        <dbReference type="Google" id="ProtNLM"/>
    </source>
</evidence>
<dbReference type="STRING" id="592026.GCWU0000282_001962"/>
<dbReference type="EMBL" id="ACIL03000013">
    <property type="protein sequence ID" value="ESL03089.1"/>
    <property type="molecule type" value="Genomic_DNA"/>
</dbReference>
<keyword evidence="4" id="KW-1185">Reference proteome</keyword>
<protein>
    <recommendedName>
        <fullName evidence="5">SsuA/THI5-like domain-containing protein</fullName>
    </recommendedName>
</protein>
<evidence type="ECO:0000313" key="3">
    <source>
        <dbReference type="EMBL" id="ESL03089.1"/>
    </source>
</evidence>